<dbReference type="AlphaFoldDB" id="A0AAX4P222"/>
<dbReference type="InterPro" id="IPR021869">
    <property type="entry name" value="RNase_Zc3h12_NYN"/>
</dbReference>
<gene>
    <name evidence="3" type="ORF">HKI87_02g15490</name>
</gene>
<dbReference type="Pfam" id="PF11977">
    <property type="entry name" value="RNase_Zc3h12a"/>
    <property type="match status" value="1"/>
</dbReference>
<evidence type="ECO:0000313" key="3">
    <source>
        <dbReference type="EMBL" id="WZN60021.1"/>
    </source>
</evidence>
<dbReference type="Gene3D" id="3.40.50.11980">
    <property type="match status" value="1"/>
</dbReference>
<sequence>MTFRACSSSAAGPSRVVALGGRGKRHGAVHAGLPTRGTKWARGYGLKSCRKVVIDGANVCWTFGRHLRETRGEGGAVEGPAARPNVEGLRTALSCPTWQSLELEPIVFLPSTCEAYDSWAHEAHECSVTNELLFESHKLVIVENGVTVASCGPRGNVGGKRRPGAAAPGGTKLRHKAQRARAGGGRLRGGMRPKPGKVLPNSPVRSRDDILLLRFAQKNNAWVLSNDRFRDHSVLQRRGWNGWLKERRVGFRFFSEGDDSVGFEILPGSTSFPASSLCLKVQQ</sequence>
<reference evidence="3 4" key="1">
    <citation type="submission" date="2024-03" db="EMBL/GenBank/DDBJ databases">
        <title>Complete genome sequence of the green alga Chloropicon roscoffensis RCC1871.</title>
        <authorList>
            <person name="Lemieux C."/>
            <person name="Pombert J.-F."/>
            <person name="Otis C."/>
            <person name="Turmel M."/>
        </authorList>
    </citation>
    <scope>NUCLEOTIDE SEQUENCE [LARGE SCALE GENOMIC DNA]</scope>
    <source>
        <strain evidence="3 4">RCC1871</strain>
    </source>
</reference>
<dbReference type="Proteomes" id="UP001472866">
    <property type="component" value="Chromosome 02"/>
</dbReference>
<evidence type="ECO:0000256" key="1">
    <source>
        <dbReference type="SAM" id="MobiDB-lite"/>
    </source>
</evidence>
<feature type="domain" description="RNase NYN" evidence="2">
    <location>
        <begin position="194"/>
        <end position="254"/>
    </location>
</feature>
<protein>
    <submittedName>
        <fullName evidence="3">RNase_Zc3h12a domain-containing protein</fullName>
    </submittedName>
</protein>
<name>A0AAX4P222_9CHLO</name>
<accession>A0AAX4P222</accession>
<keyword evidence="4" id="KW-1185">Reference proteome</keyword>
<organism evidence="3 4">
    <name type="scientific">Chloropicon roscoffensis</name>
    <dbReference type="NCBI Taxonomy" id="1461544"/>
    <lineage>
        <taxon>Eukaryota</taxon>
        <taxon>Viridiplantae</taxon>
        <taxon>Chlorophyta</taxon>
        <taxon>Chloropicophyceae</taxon>
        <taxon>Chloropicales</taxon>
        <taxon>Chloropicaceae</taxon>
        <taxon>Chloropicon</taxon>
    </lineage>
</organism>
<proteinExistence type="predicted"/>
<dbReference type="EMBL" id="CP151502">
    <property type="protein sequence ID" value="WZN60021.1"/>
    <property type="molecule type" value="Genomic_DNA"/>
</dbReference>
<evidence type="ECO:0000259" key="2">
    <source>
        <dbReference type="Pfam" id="PF11977"/>
    </source>
</evidence>
<evidence type="ECO:0000313" key="4">
    <source>
        <dbReference type="Proteomes" id="UP001472866"/>
    </source>
</evidence>
<feature type="region of interest" description="Disordered" evidence="1">
    <location>
        <begin position="153"/>
        <end position="197"/>
    </location>
</feature>